<protein>
    <submittedName>
        <fullName evidence="1">Uncharacterized protein</fullName>
    </submittedName>
</protein>
<reference evidence="2" key="1">
    <citation type="journal article" date="2011" name="PLoS Genet.">
        <title>Genomic analysis of the necrotrophic fungal pathogens Sclerotinia sclerotiorum and Botrytis cinerea.</title>
        <authorList>
            <person name="Amselem J."/>
            <person name="Cuomo C.A."/>
            <person name="van Kan J.A."/>
            <person name="Viaud M."/>
            <person name="Benito E.P."/>
            <person name="Couloux A."/>
            <person name="Coutinho P.M."/>
            <person name="de Vries R.P."/>
            <person name="Dyer P.S."/>
            <person name="Fillinger S."/>
            <person name="Fournier E."/>
            <person name="Gout L."/>
            <person name="Hahn M."/>
            <person name="Kohn L."/>
            <person name="Lapalu N."/>
            <person name="Plummer K.M."/>
            <person name="Pradier J.M."/>
            <person name="Quevillon E."/>
            <person name="Sharon A."/>
            <person name="Simon A."/>
            <person name="ten Have A."/>
            <person name="Tudzynski B."/>
            <person name="Tudzynski P."/>
            <person name="Wincker P."/>
            <person name="Andrew M."/>
            <person name="Anthouard V."/>
            <person name="Beever R.E."/>
            <person name="Beffa R."/>
            <person name="Benoit I."/>
            <person name="Bouzid O."/>
            <person name="Brault B."/>
            <person name="Chen Z."/>
            <person name="Choquer M."/>
            <person name="Collemare J."/>
            <person name="Cotton P."/>
            <person name="Danchin E.G."/>
            <person name="Da Silva C."/>
            <person name="Gautier A."/>
            <person name="Giraud C."/>
            <person name="Giraud T."/>
            <person name="Gonzalez C."/>
            <person name="Grossetete S."/>
            <person name="Guldener U."/>
            <person name="Henrissat B."/>
            <person name="Howlett B.J."/>
            <person name="Kodira C."/>
            <person name="Kretschmer M."/>
            <person name="Lappartient A."/>
            <person name="Leroch M."/>
            <person name="Levis C."/>
            <person name="Mauceli E."/>
            <person name="Neuveglise C."/>
            <person name="Oeser B."/>
            <person name="Pearson M."/>
            <person name="Poulain J."/>
            <person name="Poussereau N."/>
            <person name="Quesneville H."/>
            <person name="Rascle C."/>
            <person name="Schumacher J."/>
            <person name="Segurens B."/>
            <person name="Sexton A."/>
            <person name="Silva E."/>
            <person name="Sirven C."/>
            <person name="Soanes D.M."/>
            <person name="Talbot N.J."/>
            <person name="Templeton M."/>
            <person name="Yandava C."/>
            <person name="Yarden O."/>
            <person name="Zeng Q."/>
            <person name="Rollins J.A."/>
            <person name="Lebrun M.H."/>
            <person name="Dickman M."/>
        </authorList>
    </citation>
    <scope>NUCLEOTIDE SEQUENCE [LARGE SCALE GENOMIC DNA]</scope>
    <source>
        <strain evidence="2">ATCC 18683 / 1980 / Ss-1</strain>
    </source>
</reference>
<name>A7EZ14_SCLS1</name>
<proteinExistence type="predicted"/>
<sequence length="90" mass="10200">MARYVAINEEDAKIYNTYTIQSYLRDECCLEPCAQVDAVARDTCDLGGFIHPSITKGMKIPFANLKHHGKTRFSKAKALTNIQDLRLPLR</sequence>
<dbReference type="RefSeq" id="XP_001588134.1">
    <property type="nucleotide sequence ID" value="XM_001588084.1"/>
</dbReference>
<gene>
    <name evidence="1" type="ORF">SS1G_10580</name>
</gene>
<organism evidence="1 2">
    <name type="scientific">Sclerotinia sclerotiorum (strain ATCC 18683 / 1980 / Ss-1)</name>
    <name type="common">White mold</name>
    <name type="synonym">Whetzelinia sclerotiorum</name>
    <dbReference type="NCBI Taxonomy" id="665079"/>
    <lineage>
        <taxon>Eukaryota</taxon>
        <taxon>Fungi</taxon>
        <taxon>Dikarya</taxon>
        <taxon>Ascomycota</taxon>
        <taxon>Pezizomycotina</taxon>
        <taxon>Leotiomycetes</taxon>
        <taxon>Helotiales</taxon>
        <taxon>Sclerotiniaceae</taxon>
        <taxon>Sclerotinia</taxon>
    </lineage>
</organism>
<keyword evidence="2" id="KW-1185">Reference proteome</keyword>
<accession>A7EZ14</accession>
<evidence type="ECO:0000313" key="2">
    <source>
        <dbReference type="Proteomes" id="UP000001312"/>
    </source>
</evidence>
<evidence type="ECO:0000313" key="1">
    <source>
        <dbReference type="EMBL" id="EDN94706.1"/>
    </source>
</evidence>
<dbReference type="InParanoid" id="A7EZ14"/>
<dbReference type="KEGG" id="ssl:SS1G_10580"/>
<dbReference type="GeneID" id="5484493"/>
<dbReference type="Proteomes" id="UP000001312">
    <property type="component" value="Unassembled WGS sequence"/>
</dbReference>
<dbReference type="EMBL" id="CH476636">
    <property type="protein sequence ID" value="EDN94706.1"/>
    <property type="molecule type" value="Genomic_DNA"/>
</dbReference>
<dbReference type="AlphaFoldDB" id="A7EZ14"/>